<comment type="caution">
    <text evidence="2">The sequence shown here is derived from an EMBL/GenBank/DDBJ whole genome shotgun (WGS) entry which is preliminary data.</text>
</comment>
<dbReference type="EMBL" id="QOHO01000065">
    <property type="protein sequence ID" value="RFZ77223.1"/>
    <property type="molecule type" value="Genomic_DNA"/>
</dbReference>
<dbReference type="PROSITE" id="PS51750">
    <property type="entry name" value="BRO_N"/>
    <property type="match status" value="1"/>
</dbReference>
<name>A0A3E2N885_9FIRM</name>
<dbReference type="OrthoDB" id="9812611at2"/>
<evidence type="ECO:0000313" key="3">
    <source>
        <dbReference type="Proteomes" id="UP000260680"/>
    </source>
</evidence>
<proteinExistence type="predicted"/>
<dbReference type="InterPro" id="IPR005039">
    <property type="entry name" value="Ant_C"/>
</dbReference>
<sequence>MNNNQIQIFSNQTFGKLTVIEKNGEFFFIGKEVAEKLGYLNPQKAIRDHIEDEDKLTERFVQSGQGRNMYIINESGLYSLILSSKLPQAKEFKRWVTKEVLPSIRKHGGYIKNQETKSNEEILASAVLLAERLMYEKDRKIDELKPKAQYFDKLVDKNLLMNIRNTAKELHIPQKKFVNFLLDNGFLYRDKRNRLLPYADKNKGYFEVKEWFNNKNDMVGFQTFITPKGRSFLLFLIGGGAKGD</sequence>
<dbReference type="AlphaFoldDB" id="A0A3E2N885"/>
<dbReference type="PANTHER" id="PTHR36180">
    <property type="entry name" value="DNA-BINDING PROTEIN-RELATED-RELATED"/>
    <property type="match status" value="1"/>
</dbReference>
<dbReference type="GO" id="GO:0003677">
    <property type="term" value="F:DNA binding"/>
    <property type="evidence" value="ECO:0007669"/>
    <property type="project" value="InterPro"/>
</dbReference>
<protein>
    <submittedName>
        <fullName evidence="2">Phage antirepressor Ant</fullName>
    </submittedName>
</protein>
<dbReference type="Proteomes" id="UP000260680">
    <property type="component" value="Unassembled WGS sequence"/>
</dbReference>
<dbReference type="InterPro" id="IPR003497">
    <property type="entry name" value="BRO_N_domain"/>
</dbReference>
<gene>
    <name evidence="2" type="ORF">DS742_19420</name>
</gene>
<dbReference type="SMART" id="SM01040">
    <property type="entry name" value="Bro-N"/>
    <property type="match status" value="1"/>
</dbReference>
<organism evidence="2 3">
    <name type="scientific">Lacrimispora amygdalina</name>
    <dbReference type="NCBI Taxonomy" id="253257"/>
    <lineage>
        <taxon>Bacteria</taxon>
        <taxon>Bacillati</taxon>
        <taxon>Bacillota</taxon>
        <taxon>Clostridia</taxon>
        <taxon>Lachnospirales</taxon>
        <taxon>Lachnospiraceae</taxon>
        <taxon>Lacrimispora</taxon>
    </lineage>
</organism>
<evidence type="ECO:0000259" key="1">
    <source>
        <dbReference type="PROSITE" id="PS51750"/>
    </source>
</evidence>
<feature type="domain" description="Bro-N" evidence="1">
    <location>
        <begin position="1"/>
        <end position="108"/>
    </location>
</feature>
<dbReference type="Pfam" id="PF03374">
    <property type="entry name" value="ANT"/>
    <property type="match status" value="1"/>
</dbReference>
<dbReference type="RefSeq" id="WP_117418631.1">
    <property type="nucleotide sequence ID" value="NZ_QOHO01000065.1"/>
</dbReference>
<accession>A0A3E2N885</accession>
<evidence type="ECO:0000313" key="2">
    <source>
        <dbReference type="EMBL" id="RFZ77223.1"/>
    </source>
</evidence>
<dbReference type="Pfam" id="PF02498">
    <property type="entry name" value="Bro-N"/>
    <property type="match status" value="1"/>
</dbReference>
<dbReference type="PANTHER" id="PTHR36180:SF2">
    <property type="entry name" value="BRO FAMILY PROTEIN"/>
    <property type="match status" value="1"/>
</dbReference>
<reference evidence="2 3" key="1">
    <citation type="submission" date="2018-07" db="EMBL/GenBank/DDBJ databases">
        <title>New species, Clostridium PI-S10-A1B.</title>
        <authorList>
            <person name="Krishna G."/>
            <person name="Summeta K."/>
            <person name="Shikha S."/>
            <person name="Prabhu P.B."/>
            <person name="Suresh K."/>
        </authorList>
    </citation>
    <scope>NUCLEOTIDE SEQUENCE [LARGE SCALE GENOMIC DNA]</scope>
    <source>
        <strain evidence="2 3">PI-S10-A1B</strain>
    </source>
</reference>